<organism evidence="2 3">
    <name type="scientific">Ditylenchus destructor</name>
    <dbReference type="NCBI Taxonomy" id="166010"/>
    <lineage>
        <taxon>Eukaryota</taxon>
        <taxon>Metazoa</taxon>
        <taxon>Ecdysozoa</taxon>
        <taxon>Nematoda</taxon>
        <taxon>Chromadorea</taxon>
        <taxon>Rhabditida</taxon>
        <taxon>Tylenchina</taxon>
        <taxon>Tylenchomorpha</taxon>
        <taxon>Sphaerularioidea</taxon>
        <taxon>Anguinidae</taxon>
        <taxon>Anguininae</taxon>
        <taxon>Ditylenchus</taxon>
    </lineage>
</organism>
<evidence type="ECO:0000313" key="2">
    <source>
        <dbReference type="EMBL" id="KAI1707035.1"/>
    </source>
</evidence>
<dbReference type="EMBL" id="JAKKPZ010000043">
    <property type="protein sequence ID" value="KAI1707035.1"/>
    <property type="molecule type" value="Genomic_DNA"/>
</dbReference>
<comment type="caution">
    <text evidence="2">The sequence shown here is derived from an EMBL/GenBank/DDBJ whole genome shotgun (WGS) entry which is preliminary data.</text>
</comment>
<dbReference type="Proteomes" id="UP001201812">
    <property type="component" value="Unassembled WGS sequence"/>
</dbReference>
<feature type="compositionally biased region" description="Polar residues" evidence="1">
    <location>
        <begin position="1"/>
        <end position="14"/>
    </location>
</feature>
<protein>
    <submittedName>
        <fullName evidence="2">Uncharacterized protein</fullName>
    </submittedName>
</protein>
<evidence type="ECO:0000313" key="3">
    <source>
        <dbReference type="Proteomes" id="UP001201812"/>
    </source>
</evidence>
<feature type="region of interest" description="Disordered" evidence="1">
    <location>
        <begin position="1"/>
        <end position="30"/>
    </location>
</feature>
<accession>A0AAD4N090</accession>
<sequence length="81" mass="8921">MGYTPQKSTPQKSCSPCWRSKTSKVNSQQKSINTFKPITKLANPLTLSNEQENPKTSKTKTNEEIVADWLAAGGPPAMGRR</sequence>
<proteinExistence type="predicted"/>
<keyword evidence="3" id="KW-1185">Reference proteome</keyword>
<name>A0AAD4N090_9BILA</name>
<dbReference type="AlphaFoldDB" id="A0AAD4N090"/>
<reference evidence="2" key="1">
    <citation type="submission" date="2022-01" db="EMBL/GenBank/DDBJ databases">
        <title>Genome Sequence Resource for Two Populations of Ditylenchus destructor, the Migratory Endoparasitic Phytonematode.</title>
        <authorList>
            <person name="Zhang H."/>
            <person name="Lin R."/>
            <person name="Xie B."/>
        </authorList>
    </citation>
    <scope>NUCLEOTIDE SEQUENCE</scope>
    <source>
        <strain evidence="2">BazhouSP</strain>
    </source>
</reference>
<evidence type="ECO:0000256" key="1">
    <source>
        <dbReference type="SAM" id="MobiDB-lite"/>
    </source>
</evidence>
<gene>
    <name evidence="2" type="ORF">DdX_12624</name>
</gene>